<dbReference type="PROSITE" id="PS50110">
    <property type="entry name" value="RESPONSE_REGULATORY"/>
    <property type="match status" value="1"/>
</dbReference>
<dbReference type="SMART" id="SM00065">
    <property type="entry name" value="GAF"/>
    <property type="match status" value="1"/>
</dbReference>
<dbReference type="Gene3D" id="3.40.50.2300">
    <property type="match status" value="1"/>
</dbReference>
<protein>
    <recommendedName>
        <fullName evidence="2">histidine kinase</fullName>
        <ecNumber evidence="2">2.7.13.3</ecNumber>
    </recommendedName>
</protein>
<keyword evidence="10" id="KW-0067">ATP-binding</keyword>
<evidence type="ECO:0000256" key="3">
    <source>
        <dbReference type="ARBA" id="ARBA00022553"/>
    </source>
</evidence>
<dbReference type="InterPro" id="IPR004358">
    <property type="entry name" value="Sig_transdc_His_kin-like_C"/>
</dbReference>
<dbReference type="Pfam" id="PF02518">
    <property type="entry name" value="HATPase_c"/>
    <property type="match status" value="1"/>
</dbReference>
<dbReference type="InterPro" id="IPR036890">
    <property type="entry name" value="HATPase_C_sf"/>
</dbReference>
<dbReference type="PROSITE" id="PS50109">
    <property type="entry name" value="HIS_KIN"/>
    <property type="match status" value="1"/>
</dbReference>
<evidence type="ECO:0000256" key="6">
    <source>
        <dbReference type="PROSITE-ProRule" id="PRU00169"/>
    </source>
</evidence>
<dbReference type="InterPro" id="IPR003594">
    <property type="entry name" value="HATPase_dom"/>
</dbReference>
<dbReference type="EC" id="2.7.13.3" evidence="2"/>
<evidence type="ECO:0000259" key="9">
    <source>
        <dbReference type="PROSITE" id="PS50110"/>
    </source>
</evidence>
<feature type="compositionally biased region" description="Basic and acidic residues" evidence="7">
    <location>
        <begin position="12"/>
        <end position="26"/>
    </location>
</feature>
<evidence type="ECO:0000256" key="7">
    <source>
        <dbReference type="SAM" id="MobiDB-lite"/>
    </source>
</evidence>
<keyword evidence="10" id="KW-0547">Nucleotide-binding</keyword>
<dbReference type="Pfam" id="PF01590">
    <property type="entry name" value="GAF"/>
    <property type="match status" value="1"/>
</dbReference>
<dbReference type="SMART" id="SM00388">
    <property type="entry name" value="HisKA"/>
    <property type="match status" value="1"/>
</dbReference>
<dbReference type="Proteomes" id="UP001325479">
    <property type="component" value="Chromosome"/>
</dbReference>
<keyword evidence="4" id="KW-0808">Transferase</keyword>
<dbReference type="Pfam" id="PF00072">
    <property type="entry name" value="Response_reg"/>
    <property type="match status" value="1"/>
</dbReference>
<feature type="domain" description="Response regulatory" evidence="9">
    <location>
        <begin position="454"/>
        <end position="569"/>
    </location>
</feature>
<evidence type="ECO:0000256" key="1">
    <source>
        <dbReference type="ARBA" id="ARBA00000085"/>
    </source>
</evidence>
<dbReference type="InterPro" id="IPR001789">
    <property type="entry name" value="Sig_transdc_resp-reg_receiver"/>
</dbReference>
<gene>
    <name evidence="10" type="ORF">U0042_25845</name>
</gene>
<dbReference type="SUPFAM" id="SSF52172">
    <property type="entry name" value="CheY-like"/>
    <property type="match status" value="1"/>
</dbReference>
<dbReference type="Pfam" id="PF00512">
    <property type="entry name" value="HisKA"/>
    <property type="match status" value="1"/>
</dbReference>
<dbReference type="Gene3D" id="3.30.450.40">
    <property type="match status" value="1"/>
</dbReference>
<dbReference type="Gene3D" id="1.10.287.130">
    <property type="match status" value="1"/>
</dbReference>
<comment type="catalytic activity">
    <reaction evidence="1">
        <text>ATP + protein L-histidine = ADP + protein N-phospho-L-histidine.</text>
        <dbReference type="EC" id="2.7.13.3"/>
    </reaction>
</comment>
<keyword evidence="11" id="KW-1185">Reference proteome</keyword>
<dbReference type="PRINTS" id="PR00344">
    <property type="entry name" value="BCTRLSENSOR"/>
</dbReference>
<dbReference type="EMBL" id="CP139965">
    <property type="protein sequence ID" value="WQD77432.1"/>
    <property type="molecule type" value="Genomic_DNA"/>
</dbReference>
<dbReference type="InterPro" id="IPR011006">
    <property type="entry name" value="CheY-like_superfamily"/>
</dbReference>
<evidence type="ECO:0000256" key="4">
    <source>
        <dbReference type="ARBA" id="ARBA00022679"/>
    </source>
</evidence>
<dbReference type="InterPro" id="IPR029016">
    <property type="entry name" value="GAF-like_dom_sf"/>
</dbReference>
<dbReference type="InterPro" id="IPR003018">
    <property type="entry name" value="GAF"/>
</dbReference>
<dbReference type="Gene3D" id="3.30.565.10">
    <property type="entry name" value="Histidine kinase-like ATPase, C-terminal domain"/>
    <property type="match status" value="1"/>
</dbReference>
<evidence type="ECO:0000256" key="5">
    <source>
        <dbReference type="ARBA" id="ARBA00022777"/>
    </source>
</evidence>
<dbReference type="SUPFAM" id="SSF47384">
    <property type="entry name" value="Homodimeric domain of signal transducing histidine kinase"/>
    <property type="match status" value="1"/>
</dbReference>
<feature type="region of interest" description="Disordered" evidence="7">
    <location>
        <begin position="1"/>
        <end position="26"/>
    </location>
</feature>
<evidence type="ECO:0000259" key="8">
    <source>
        <dbReference type="PROSITE" id="PS50109"/>
    </source>
</evidence>
<dbReference type="GO" id="GO:0005524">
    <property type="term" value="F:ATP binding"/>
    <property type="evidence" value="ECO:0007669"/>
    <property type="project" value="UniProtKB-KW"/>
</dbReference>
<proteinExistence type="predicted"/>
<dbReference type="InterPro" id="IPR003661">
    <property type="entry name" value="HisK_dim/P_dom"/>
</dbReference>
<dbReference type="SUPFAM" id="SSF55874">
    <property type="entry name" value="ATPase domain of HSP90 chaperone/DNA topoisomerase II/histidine kinase"/>
    <property type="match status" value="1"/>
</dbReference>
<dbReference type="PANTHER" id="PTHR43047">
    <property type="entry name" value="TWO-COMPONENT HISTIDINE PROTEIN KINASE"/>
    <property type="match status" value="1"/>
</dbReference>
<dbReference type="CDD" id="cd00082">
    <property type="entry name" value="HisKA"/>
    <property type="match status" value="1"/>
</dbReference>
<dbReference type="SUPFAM" id="SSF55781">
    <property type="entry name" value="GAF domain-like"/>
    <property type="match status" value="1"/>
</dbReference>
<name>A0ABZ0WJD1_9BURK</name>
<dbReference type="CDD" id="cd16922">
    <property type="entry name" value="HATPase_EvgS-ArcB-TorS-like"/>
    <property type="match status" value="1"/>
</dbReference>
<keyword evidence="3 6" id="KW-0597">Phosphoprotein</keyword>
<reference evidence="10 11" key="1">
    <citation type="submission" date="2023-12" db="EMBL/GenBank/DDBJ databases">
        <title>Genome sequencing and assembly of bacterial species from a model synthetic community.</title>
        <authorList>
            <person name="Hogle S.L."/>
        </authorList>
    </citation>
    <scope>NUCLEOTIDE SEQUENCE [LARGE SCALE GENOMIC DNA]</scope>
    <source>
        <strain evidence="10 11">HAMBI 2494</strain>
    </source>
</reference>
<feature type="domain" description="Histidine kinase" evidence="8">
    <location>
        <begin position="212"/>
        <end position="433"/>
    </location>
</feature>
<evidence type="ECO:0000313" key="10">
    <source>
        <dbReference type="EMBL" id="WQD77432.1"/>
    </source>
</evidence>
<evidence type="ECO:0000313" key="11">
    <source>
        <dbReference type="Proteomes" id="UP001325479"/>
    </source>
</evidence>
<dbReference type="CDD" id="cd17546">
    <property type="entry name" value="REC_hyHK_CKI1_RcsC-like"/>
    <property type="match status" value="1"/>
</dbReference>
<organism evidence="10 11">
    <name type="scientific">Paraburkholderia kururiensis</name>
    <dbReference type="NCBI Taxonomy" id="984307"/>
    <lineage>
        <taxon>Bacteria</taxon>
        <taxon>Pseudomonadati</taxon>
        <taxon>Pseudomonadota</taxon>
        <taxon>Betaproteobacteria</taxon>
        <taxon>Burkholderiales</taxon>
        <taxon>Burkholderiaceae</taxon>
        <taxon>Paraburkholderia</taxon>
    </lineage>
</organism>
<evidence type="ECO:0000256" key="2">
    <source>
        <dbReference type="ARBA" id="ARBA00012438"/>
    </source>
</evidence>
<feature type="modified residue" description="4-aspartylphosphate" evidence="6">
    <location>
        <position position="503"/>
    </location>
</feature>
<dbReference type="PANTHER" id="PTHR43047:SF72">
    <property type="entry name" value="OSMOSENSING HISTIDINE PROTEIN KINASE SLN1"/>
    <property type="match status" value="1"/>
</dbReference>
<dbReference type="InterPro" id="IPR005467">
    <property type="entry name" value="His_kinase_dom"/>
</dbReference>
<dbReference type="SMART" id="SM00387">
    <property type="entry name" value="HATPase_c"/>
    <property type="match status" value="1"/>
</dbReference>
<sequence length="585" mass="62607">MSILTMPCASPRLEEGKADHTRDAEASEARRQATLESLKILHTLPEDAYDRIVRRVSEYFDAPGCLIAFATRDRQWFKARLGVSVETAPRDSSFCQAALETDGVYVVHDALLSPRFAENPFVVGAPGIRFYAGVALVFGEAQRIGTLCIIDTKPRAFGAAEAAALEDFAALVVDELHLRAQTLRLEAELQRQREAEQAALASQKARADFLAMVTHEVRAPLNAIAGAVSLMCQPGGAEPDEFAAEALRDSTGHLVRLLNEVLDLAKLEATGFTFNYEPFDLRRELRCAVASVKAQTSAKTVNLELDIDAGVPAAVMGDRTRIAQVLMNLLSNAIKFTAQGTVKVSAGTRVRDDARIDLVISVADTGIGMEAAAACKLFGHFEQADAAVRARYGGTGLGLAICQKLVAGMGGTIEVTSTPGAGSTFTCTIPSVVAQDVVAPPSGPACAFNRGEQLVLIADDDDVSRKIIRAVLNRLGYRVEAVSNGRDALAALRTKPFDLAVLDINMPDLDGVSLARELQAQTEFGSPVPLVALTGDERPLDDQRAAVFDDYLVKPVSPETLDRAIVNVLSRRDCAAASTCLESKA</sequence>
<dbReference type="RefSeq" id="WP_114814245.1">
    <property type="nucleotide sequence ID" value="NZ_CP139965.1"/>
</dbReference>
<keyword evidence="5" id="KW-0418">Kinase</keyword>
<dbReference type="InterPro" id="IPR036097">
    <property type="entry name" value="HisK_dim/P_sf"/>
</dbReference>
<accession>A0ABZ0WJD1</accession>
<dbReference type="SMART" id="SM00448">
    <property type="entry name" value="REC"/>
    <property type="match status" value="1"/>
</dbReference>